<dbReference type="GO" id="GO:0047040">
    <property type="term" value="F:pteridine reductase activity"/>
    <property type="evidence" value="ECO:0007669"/>
    <property type="project" value="UniProtKB-EC"/>
</dbReference>
<dbReference type="PRINTS" id="PR00081">
    <property type="entry name" value="GDHRDH"/>
</dbReference>
<dbReference type="PROSITE" id="PS00061">
    <property type="entry name" value="ADH_SHORT"/>
    <property type="match status" value="1"/>
</dbReference>
<dbReference type="PRINTS" id="PR00080">
    <property type="entry name" value="SDRFAMILY"/>
</dbReference>
<protein>
    <submittedName>
        <fullName evidence="3">Pteridine reductase</fullName>
        <ecNumber evidence="3">1.5.1.33</ecNumber>
    </submittedName>
</protein>
<dbReference type="PANTHER" id="PTHR43639">
    <property type="entry name" value="OXIDOREDUCTASE, SHORT-CHAIN DEHYDROGENASE/REDUCTASE FAMILY (AFU_ORTHOLOGUE AFUA_5G02870)"/>
    <property type="match status" value="1"/>
</dbReference>
<comment type="similarity">
    <text evidence="1">Belongs to the short-chain dehydrogenases/reductases (SDR) family.</text>
</comment>
<dbReference type="SUPFAM" id="SSF51735">
    <property type="entry name" value="NAD(P)-binding Rossmann-fold domains"/>
    <property type="match status" value="1"/>
</dbReference>
<dbReference type="InterPro" id="IPR020904">
    <property type="entry name" value="Sc_DH/Rdtase_CS"/>
</dbReference>
<dbReference type="NCBIfam" id="NF006598">
    <property type="entry name" value="PRK09135.1"/>
    <property type="match status" value="1"/>
</dbReference>
<dbReference type="EC" id="1.5.1.33" evidence="3"/>
<dbReference type="Gene3D" id="3.40.50.720">
    <property type="entry name" value="NAD(P)-binding Rossmann-like Domain"/>
    <property type="match status" value="1"/>
</dbReference>
<keyword evidence="2 3" id="KW-0560">Oxidoreductase</keyword>
<dbReference type="InterPro" id="IPR002347">
    <property type="entry name" value="SDR_fam"/>
</dbReference>
<evidence type="ECO:0000313" key="3">
    <source>
        <dbReference type="EMBL" id="MBB5193288.1"/>
    </source>
</evidence>
<dbReference type="PANTHER" id="PTHR43639:SF1">
    <property type="entry name" value="SHORT-CHAIN DEHYDROGENASE_REDUCTASE FAMILY PROTEIN"/>
    <property type="match status" value="1"/>
</dbReference>
<dbReference type="FunFam" id="3.40.50.720:FF:000084">
    <property type="entry name" value="Short-chain dehydrogenase reductase"/>
    <property type="match status" value="1"/>
</dbReference>
<evidence type="ECO:0000256" key="2">
    <source>
        <dbReference type="ARBA" id="ARBA00023002"/>
    </source>
</evidence>
<name>A0A840RL86_9NEIS</name>
<dbReference type="EMBL" id="JACHHN010000010">
    <property type="protein sequence ID" value="MBB5193288.1"/>
    <property type="molecule type" value="Genomic_DNA"/>
</dbReference>
<reference evidence="3 4" key="1">
    <citation type="submission" date="2020-08" db="EMBL/GenBank/DDBJ databases">
        <title>Genomic Encyclopedia of Type Strains, Phase IV (KMG-IV): sequencing the most valuable type-strain genomes for metagenomic binning, comparative biology and taxonomic classification.</title>
        <authorList>
            <person name="Goeker M."/>
        </authorList>
    </citation>
    <scope>NUCLEOTIDE SEQUENCE [LARGE SCALE GENOMIC DNA]</scope>
    <source>
        <strain evidence="3 4">DSM 18233</strain>
    </source>
</reference>
<evidence type="ECO:0000313" key="4">
    <source>
        <dbReference type="Proteomes" id="UP000543030"/>
    </source>
</evidence>
<organism evidence="3 4">
    <name type="scientific">Silvimonas terrae</name>
    <dbReference type="NCBI Taxonomy" id="300266"/>
    <lineage>
        <taxon>Bacteria</taxon>
        <taxon>Pseudomonadati</taxon>
        <taxon>Pseudomonadota</taxon>
        <taxon>Betaproteobacteria</taxon>
        <taxon>Neisseriales</taxon>
        <taxon>Chitinibacteraceae</taxon>
        <taxon>Silvimonas</taxon>
    </lineage>
</organism>
<dbReference type="AlphaFoldDB" id="A0A840RL86"/>
<dbReference type="InterPro" id="IPR036291">
    <property type="entry name" value="NAD(P)-bd_dom_sf"/>
</dbReference>
<dbReference type="RefSeq" id="WP_184102933.1">
    <property type="nucleotide sequence ID" value="NZ_JACHHN010000010.1"/>
</dbReference>
<proteinExistence type="inferred from homology"/>
<sequence length="244" mass="26191">MEKVALVTGGARRVGAGIVRYLHERGWRVALHYRSSAAQAQTLVDELNAQRPGSVALFQADLLDTARLPALITAVQAHFGRLDALVNNASSFFPTPVGQFTEEAWQDLLGSNLKAPIFLAQAAVAALRETHGAIVSIADIHAERPYPEHTLYTVAKAGLVAMTRSLARELAPQVRVSAVAPGSNLWPDHDSVFDAQERARIEASIPLGRTGTPQDLAQAIHFLLEAPYITGVILPVDGGRSVVL</sequence>
<gene>
    <name evidence="3" type="ORF">HNQ50_004042</name>
</gene>
<evidence type="ECO:0000256" key="1">
    <source>
        <dbReference type="ARBA" id="ARBA00006484"/>
    </source>
</evidence>
<keyword evidence="4" id="KW-1185">Reference proteome</keyword>
<comment type="caution">
    <text evidence="3">The sequence shown here is derived from an EMBL/GenBank/DDBJ whole genome shotgun (WGS) entry which is preliminary data.</text>
</comment>
<accession>A0A840RL86</accession>
<dbReference type="Pfam" id="PF13561">
    <property type="entry name" value="adh_short_C2"/>
    <property type="match status" value="1"/>
</dbReference>
<dbReference type="Proteomes" id="UP000543030">
    <property type="component" value="Unassembled WGS sequence"/>
</dbReference>